<dbReference type="Gene3D" id="1.20.120.580">
    <property type="entry name" value="bsu32300-like"/>
    <property type="match status" value="1"/>
</dbReference>
<keyword evidence="5" id="KW-0378">Hydrolase</keyword>
<gene>
    <name evidence="7" type="ORF">S03H2_40466</name>
</gene>
<evidence type="ECO:0000256" key="6">
    <source>
        <dbReference type="ARBA" id="ARBA00024207"/>
    </source>
</evidence>
<reference evidence="7" key="1">
    <citation type="journal article" date="2014" name="Front. Microbiol.">
        <title>High frequency of phylogenetically diverse reductive dehalogenase-homologous genes in deep subseafloor sedimentary metagenomes.</title>
        <authorList>
            <person name="Kawai M."/>
            <person name="Futagami T."/>
            <person name="Toyoda A."/>
            <person name="Takaki Y."/>
            <person name="Nishi S."/>
            <person name="Hori S."/>
            <person name="Arai W."/>
            <person name="Tsubouchi T."/>
            <person name="Morono Y."/>
            <person name="Uchiyama I."/>
            <person name="Ito T."/>
            <person name="Fujiyama A."/>
            <person name="Inagaki F."/>
            <person name="Takami H."/>
        </authorList>
    </citation>
    <scope>NUCLEOTIDE SEQUENCE</scope>
    <source>
        <strain evidence="7">Expedition CK06-06</strain>
    </source>
</reference>
<name>X1HSP4_9ZZZZ</name>
<dbReference type="PANTHER" id="PTHR34139">
    <property type="entry name" value="UPF0331 PROTEIN MJ0127"/>
    <property type="match status" value="1"/>
</dbReference>
<evidence type="ECO:0000256" key="3">
    <source>
        <dbReference type="ARBA" id="ARBA00022722"/>
    </source>
</evidence>
<dbReference type="PANTHER" id="PTHR34139:SF1">
    <property type="entry name" value="RNASE MJ1380-RELATED"/>
    <property type="match status" value="1"/>
</dbReference>
<dbReference type="AlphaFoldDB" id="X1HSP4"/>
<protein>
    <recommendedName>
        <fullName evidence="8">DUF86 domain-containing protein</fullName>
    </recommendedName>
</protein>
<evidence type="ECO:0000256" key="4">
    <source>
        <dbReference type="ARBA" id="ARBA00022741"/>
    </source>
</evidence>
<dbReference type="GO" id="GO:0000166">
    <property type="term" value="F:nucleotide binding"/>
    <property type="evidence" value="ECO:0007669"/>
    <property type="project" value="UniProtKB-KW"/>
</dbReference>
<proteinExistence type="inferred from homology"/>
<dbReference type="Pfam" id="PF01934">
    <property type="entry name" value="HepT-like"/>
    <property type="match status" value="1"/>
</dbReference>
<organism evidence="7">
    <name type="scientific">marine sediment metagenome</name>
    <dbReference type="NCBI Taxonomy" id="412755"/>
    <lineage>
        <taxon>unclassified sequences</taxon>
        <taxon>metagenomes</taxon>
        <taxon>ecological metagenomes</taxon>
    </lineage>
</organism>
<feature type="non-terminal residue" evidence="7">
    <location>
        <position position="1"/>
    </location>
</feature>
<dbReference type="InterPro" id="IPR008201">
    <property type="entry name" value="HepT-like"/>
</dbReference>
<comment type="similarity">
    <text evidence="6">Belongs to the HepT RNase toxin family.</text>
</comment>
<accession>X1HSP4</accession>
<evidence type="ECO:0000256" key="2">
    <source>
        <dbReference type="ARBA" id="ARBA00022649"/>
    </source>
</evidence>
<evidence type="ECO:0000256" key="5">
    <source>
        <dbReference type="ARBA" id="ARBA00022801"/>
    </source>
</evidence>
<evidence type="ECO:0000256" key="1">
    <source>
        <dbReference type="ARBA" id="ARBA00022553"/>
    </source>
</evidence>
<comment type="caution">
    <text evidence="7">The sequence shown here is derived from an EMBL/GenBank/DDBJ whole genome shotgun (WGS) entry which is preliminary data.</text>
</comment>
<dbReference type="GO" id="GO:0016787">
    <property type="term" value="F:hydrolase activity"/>
    <property type="evidence" value="ECO:0007669"/>
    <property type="project" value="UniProtKB-KW"/>
</dbReference>
<sequence>LEIIGEAAFFLTKEFKEKTTHIEWKDIIGLRHVLVHGYYQIRNEIVWATIERDLKPLKQKLEELVN</sequence>
<keyword evidence="3" id="KW-0540">Nuclease</keyword>
<dbReference type="GO" id="GO:0004540">
    <property type="term" value="F:RNA nuclease activity"/>
    <property type="evidence" value="ECO:0007669"/>
    <property type="project" value="InterPro"/>
</dbReference>
<dbReference type="GO" id="GO:0110001">
    <property type="term" value="C:toxin-antitoxin complex"/>
    <property type="evidence" value="ECO:0007669"/>
    <property type="project" value="InterPro"/>
</dbReference>
<dbReference type="InterPro" id="IPR037038">
    <property type="entry name" value="HepT-like_sf"/>
</dbReference>
<keyword evidence="1" id="KW-0597">Phosphoprotein</keyword>
<dbReference type="EMBL" id="BARU01025091">
    <property type="protein sequence ID" value="GAH56869.1"/>
    <property type="molecule type" value="Genomic_DNA"/>
</dbReference>
<evidence type="ECO:0008006" key="8">
    <source>
        <dbReference type="Google" id="ProtNLM"/>
    </source>
</evidence>
<dbReference type="InterPro" id="IPR051813">
    <property type="entry name" value="HepT_RNase_toxin"/>
</dbReference>
<keyword evidence="4" id="KW-0547">Nucleotide-binding</keyword>
<keyword evidence="2" id="KW-1277">Toxin-antitoxin system</keyword>
<evidence type="ECO:0000313" key="7">
    <source>
        <dbReference type="EMBL" id="GAH56869.1"/>
    </source>
</evidence>